<evidence type="ECO:0000256" key="1">
    <source>
        <dbReference type="ARBA" id="ARBA00004141"/>
    </source>
</evidence>
<evidence type="ECO:0000313" key="8">
    <source>
        <dbReference type="WBParaSite" id="PTRK_0000544300.1"/>
    </source>
</evidence>
<keyword evidence="4 6" id="KW-1133">Transmembrane helix</keyword>
<dbReference type="AlphaFoldDB" id="A0A0N4ZD18"/>
<dbReference type="SUPFAM" id="SSF53474">
    <property type="entry name" value="alpha/beta-Hydrolases"/>
    <property type="match status" value="1"/>
</dbReference>
<dbReference type="PANTHER" id="PTHR17920:SF3">
    <property type="entry name" value="TRANSMEMBRANE AND COILED-COIL DOMAIN-CONTAINING PROTEIN 4"/>
    <property type="match status" value="1"/>
</dbReference>
<organism evidence="7 8">
    <name type="scientific">Parastrongyloides trichosuri</name>
    <name type="common">Possum-specific nematode worm</name>
    <dbReference type="NCBI Taxonomy" id="131310"/>
    <lineage>
        <taxon>Eukaryota</taxon>
        <taxon>Metazoa</taxon>
        <taxon>Ecdysozoa</taxon>
        <taxon>Nematoda</taxon>
        <taxon>Chromadorea</taxon>
        <taxon>Rhabditida</taxon>
        <taxon>Tylenchina</taxon>
        <taxon>Panagrolaimomorpha</taxon>
        <taxon>Strongyloidoidea</taxon>
        <taxon>Strongyloididae</taxon>
        <taxon>Parastrongyloides</taxon>
    </lineage>
</organism>
<dbReference type="Proteomes" id="UP000038045">
    <property type="component" value="Unplaced"/>
</dbReference>
<protein>
    <submittedName>
        <fullName evidence="8">Transmembrane and coiled-coil domain-containing protein 4</fullName>
    </submittedName>
</protein>
<evidence type="ECO:0000313" key="7">
    <source>
        <dbReference type="Proteomes" id="UP000038045"/>
    </source>
</evidence>
<feature type="transmembrane region" description="Helical" evidence="6">
    <location>
        <begin position="191"/>
        <end position="216"/>
    </location>
</feature>
<dbReference type="PANTHER" id="PTHR17920">
    <property type="entry name" value="TRANSMEMBRANE AND COILED-COIL DOMAIN-CONTAINING PROTEIN 4 TMCO4"/>
    <property type="match status" value="1"/>
</dbReference>
<proteinExistence type="inferred from homology"/>
<dbReference type="STRING" id="131310.A0A0N4ZD18"/>
<evidence type="ECO:0000256" key="5">
    <source>
        <dbReference type="ARBA" id="ARBA00023136"/>
    </source>
</evidence>
<comment type="similarity">
    <text evidence="2">Belongs to the TMCO4 family.</text>
</comment>
<sequence length="538" mass="60219">MKDNNNSSNQQQQTGDNRKIEEYFNINSFDKLPDNTKYQFAEFLVSTLRKYFYKYGNDNTRNFCNIVLDSIIKVNKFEKDIKVNFRNQLCGYEAILSVKELLDKVLVISSKGECLVILCRLFVCYLEKGVYDSRYRTWMKKVCLVLEINFLQFEECEDYLVNVLSINEYIENEDQKRARLKNERNKKIKRYALIGVAGVVGGTLIGLTGGLAAPLIASGAGAIVGTSLTAGLATTAGAAILGIGFGVAGAGLTGYKMKTRIGNIEQFEFLPISNKQSLHTLLTVTGWIREDDVDEFVKPWRNLRVSGEEYTLVYESEHLLTLGQSLKLLLKTIAGAAVEKALQKTILAGLLNAVAWPMAILSVADIIDNPWHVCMSRSEEVGEILADVIIKRQHGQKPLNLIGFSIGARVIYYCLLKLADMENSQGIIENVILLGAPVSASPEQWENASNVVSGQIINGYSTTDWILKFLYRTMNVQFSIAGITPIEVRCFYKEKIINRDLTKFVNGHLKYAISIDNIMNELGVKMEKKEGSISTTQK</sequence>
<dbReference type="WBParaSite" id="PTRK_0000544300.1">
    <property type="protein sequence ID" value="PTRK_0000544300.1"/>
    <property type="gene ID" value="PTRK_0000544300"/>
</dbReference>
<evidence type="ECO:0000256" key="2">
    <source>
        <dbReference type="ARBA" id="ARBA00009824"/>
    </source>
</evidence>
<keyword evidence="3 6" id="KW-0812">Transmembrane</keyword>
<evidence type="ECO:0000256" key="4">
    <source>
        <dbReference type="ARBA" id="ARBA00022989"/>
    </source>
</evidence>
<comment type="subcellular location">
    <subcellularLocation>
        <location evidence="1">Membrane</location>
        <topology evidence="1">Multi-pass membrane protein</topology>
    </subcellularLocation>
</comment>
<dbReference type="InterPro" id="IPR029058">
    <property type="entry name" value="AB_hydrolase_fold"/>
</dbReference>
<reference evidence="8" key="1">
    <citation type="submission" date="2017-02" db="UniProtKB">
        <authorList>
            <consortium name="WormBaseParasite"/>
        </authorList>
    </citation>
    <scope>IDENTIFICATION</scope>
</reference>
<evidence type="ECO:0000256" key="3">
    <source>
        <dbReference type="ARBA" id="ARBA00022692"/>
    </source>
</evidence>
<evidence type="ECO:0000256" key="6">
    <source>
        <dbReference type="SAM" id="Phobius"/>
    </source>
</evidence>
<dbReference type="GO" id="GO:0016020">
    <property type="term" value="C:membrane"/>
    <property type="evidence" value="ECO:0007669"/>
    <property type="project" value="UniProtKB-SubCell"/>
</dbReference>
<dbReference type="InterPro" id="IPR007941">
    <property type="entry name" value="DUF726"/>
</dbReference>
<dbReference type="Pfam" id="PF05277">
    <property type="entry name" value="DUF726"/>
    <property type="match status" value="1"/>
</dbReference>
<name>A0A0N4ZD18_PARTI</name>
<keyword evidence="7" id="KW-1185">Reference proteome</keyword>
<feature type="transmembrane region" description="Helical" evidence="6">
    <location>
        <begin position="228"/>
        <end position="252"/>
    </location>
</feature>
<accession>A0A0N4ZD18</accession>
<keyword evidence="5 6" id="KW-0472">Membrane</keyword>